<dbReference type="PROSITE" id="PS50848">
    <property type="entry name" value="START"/>
    <property type="match status" value="1"/>
</dbReference>
<dbReference type="GeneID" id="109129169"/>
<dbReference type="RefSeq" id="XP_019092368.1">
    <property type="nucleotide sequence ID" value="XM_019236823.1"/>
</dbReference>
<reference evidence="3" key="2">
    <citation type="submission" date="2025-08" db="UniProtKB">
        <authorList>
            <consortium name="RefSeq"/>
        </authorList>
    </citation>
    <scope>IDENTIFICATION</scope>
    <source>
        <tissue evidence="3">Leaf</tissue>
    </source>
</reference>
<evidence type="ECO:0000259" key="1">
    <source>
        <dbReference type="PROSITE" id="PS50848"/>
    </source>
</evidence>
<dbReference type="Proteomes" id="UP000694864">
    <property type="component" value="Chromosome 15"/>
</dbReference>
<feature type="domain" description="START" evidence="1">
    <location>
        <begin position="1"/>
        <end position="219"/>
    </location>
</feature>
<sequence>MDSVQNHLERISLLEEPLWISNSLSASTKFLDMSEYRRQFCSESARWFPMPPMEAGVSTVASKTSREVMTTPLPLIRMFMNTEYWKDLFPSIVVNASVVVSGGRQLSPKINQDTKLADIEIQAQLQILTPLVGLRETIFKRTCYRLKDRRGWLLVDLPIYEMHINDSSRCQLPFVRSLLVCPSSRTLGFSKVIWVEMFQYQSNEVHPLYCQTLWSQRWLCTLSRECLRLHSYDQYFSPLGLSVPDEGVATLKRLVILAKEMTTRFYSGIACATPRFVPIDDDAHECMSFAMDTNYWVAAKSTKFGMMQHQKLLELVLSTDRLVGEKLLQIPSYYEKNCISLHRHTEHGDKRMVRDTSFDESGGVVVTAQMDSESLNNEDDVSSVITSAFGLSIHPDYDGSILTLSYVQPPSSSSEGHWKKEISNKICNIIQDIALTFESYSLTLPLTSFT</sequence>
<dbReference type="PANTHER" id="PTHR45654">
    <property type="entry name" value="HOMEOBOX-LEUCINE ZIPPER PROTEIN MERISTEM L1"/>
    <property type="match status" value="1"/>
</dbReference>
<keyword evidence="2" id="KW-1185">Reference proteome</keyword>
<proteinExistence type="predicted"/>
<reference evidence="2" key="1">
    <citation type="journal article" date="2014" name="Nat. Commun.">
        <title>The emerging biofuel crop Camelina sativa retains a highly undifferentiated hexaploid genome structure.</title>
        <authorList>
            <person name="Kagale S."/>
            <person name="Koh C."/>
            <person name="Nixon J."/>
            <person name="Bollina V."/>
            <person name="Clarke W.E."/>
            <person name="Tuteja R."/>
            <person name="Spillane C."/>
            <person name="Robinson S.J."/>
            <person name="Links M.G."/>
            <person name="Clarke C."/>
            <person name="Higgins E.E."/>
            <person name="Huebert T."/>
            <person name="Sharpe A.G."/>
            <person name="Parkin I.A."/>
        </authorList>
    </citation>
    <scope>NUCLEOTIDE SEQUENCE [LARGE SCALE GENOMIC DNA]</scope>
    <source>
        <strain evidence="2">cv. DH55</strain>
    </source>
</reference>
<protein>
    <submittedName>
        <fullName evidence="3">Homeobox-leucine zipper protein ANTHOCYANINLESS 2-like</fullName>
    </submittedName>
</protein>
<dbReference type="InterPro" id="IPR042160">
    <property type="entry name" value="HD-Zip_IV"/>
</dbReference>
<name>A0ABM1R030_CAMSA</name>
<dbReference type="SUPFAM" id="SSF55961">
    <property type="entry name" value="Bet v1-like"/>
    <property type="match status" value="1"/>
</dbReference>
<accession>A0ABM1R030</accession>
<gene>
    <name evidence="3" type="primary">LOC109129169</name>
</gene>
<dbReference type="PANTHER" id="PTHR45654:SF76">
    <property type="entry name" value="HOMEOBOX-LEUCINE ZIPPER PROTEIN HDG1"/>
    <property type="match status" value="1"/>
</dbReference>
<dbReference type="InterPro" id="IPR002913">
    <property type="entry name" value="START_lipid-bd_dom"/>
</dbReference>
<evidence type="ECO:0000313" key="3">
    <source>
        <dbReference type="RefSeq" id="XP_019092368.1"/>
    </source>
</evidence>
<evidence type="ECO:0000313" key="2">
    <source>
        <dbReference type="Proteomes" id="UP000694864"/>
    </source>
</evidence>
<organism evidence="2 3">
    <name type="scientific">Camelina sativa</name>
    <name type="common">False flax</name>
    <name type="synonym">Myagrum sativum</name>
    <dbReference type="NCBI Taxonomy" id="90675"/>
    <lineage>
        <taxon>Eukaryota</taxon>
        <taxon>Viridiplantae</taxon>
        <taxon>Streptophyta</taxon>
        <taxon>Embryophyta</taxon>
        <taxon>Tracheophyta</taxon>
        <taxon>Spermatophyta</taxon>
        <taxon>Magnoliopsida</taxon>
        <taxon>eudicotyledons</taxon>
        <taxon>Gunneridae</taxon>
        <taxon>Pentapetalae</taxon>
        <taxon>rosids</taxon>
        <taxon>malvids</taxon>
        <taxon>Brassicales</taxon>
        <taxon>Brassicaceae</taxon>
        <taxon>Camelineae</taxon>
        <taxon>Camelina</taxon>
    </lineage>
</organism>